<protein>
    <submittedName>
        <fullName evidence="2">Uncharacterized protein</fullName>
    </submittedName>
</protein>
<keyword evidence="3" id="KW-1185">Reference proteome</keyword>
<organism evidence="2 3">
    <name type="scientific">Akanthomyces lecanii RCEF 1005</name>
    <dbReference type="NCBI Taxonomy" id="1081108"/>
    <lineage>
        <taxon>Eukaryota</taxon>
        <taxon>Fungi</taxon>
        <taxon>Dikarya</taxon>
        <taxon>Ascomycota</taxon>
        <taxon>Pezizomycotina</taxon>
        <taxon>Sordariomycetes</taxon>
        <taxon>Hypocreomycetidae</taxon>
        <taxon>Hypocreales</taxon>
        <taxon>Cordycipitaceae</taxon>
        <taxon>Akanthomyces</taxon>
        <taxon>Cordyceps confragosa</taxon>
    </lineage>
</organism>
<feature type="coiled-coil region" evidence="1">
    <location>
        <begin position="34"/>
        <end position="61"/>
    </location>
</feature>
<gene>
    <name evidence="2" type="ORF">LEL_04125</name>
</gene>
<evidence type="ECO:0000313" key="2">
    <source>
        <dbReference type="EMBL" id="OAA77302.1"/>
    </source>
</evidence>
<accession>A0A162K386</accession>
<keyword evidence="1" id="KW-0175">Coiled coil</keyword>
<dbReference type="EMBL" id="AZHF01000003">
    <property type="protein sequence ID" value="OAA77302.1"/>
    <property type="molecule type" value="Genomic_DNA"/>
</dbReference>
<comment type="caution">
    <text evidence="2">The sequence shown here is derived from an EMBL/GenBank/DDBJ whole genome shotgun (WGS) entry which is preliminary data.</text>
</comment>
<name>A0A162K386_CORDF</name>
<dbReference type="AlphaFoldDB" id="A0A162K386"/>
<evidence type="ECO:0000313" key="3">
    <source>
        <dbReference type="Proteomes" id="UP000076881"/>
    </source>
</evidence>
<dbReference type="OrthoDB" id="73875at2759"/>
<proteinExistence type="predicted"/>
<reference evidence="2 3" key="1">
    <citation type="journal article" date="2016" name="Genome Biol. Evol.">
        <title>Divergent and convergent evolution of fungal pathogenicity.</title>
        <authorList>
            <person name="Shang Y."/>
            <person name="Xiao G."/>
            <person name="Zheng P."/>
            <person name="Cen K."/>
            <person name="Zhan S."/>
            <person name="Wang C."/>
        </authorList>
    </citation>
    <scope>NUCLEOTIDE SEQUENCE [LARGE SCALE GENOMIC DNA]</scope>
    <source>
        <strain evidence="2 3">RCEF 1005</strain>
    </source>
</reference>
<evidence type="ECO:0000256" key="1">
    <source>
        <dbReference type="SAM" id="Coils"/>
    </source>
</evidence>
<sequence length="334" mass="37235">MLANFGNSFAGLGGALGSTNPIAGAVLGTTSAILALTKDNIAKKELESQEVEKALDSISKQYSNSLISIHGELFGRASLVKSDRDNDDSESMNRIVNFVHDRFWQDGGETQTDWNKAINLAFKHFITNIALAEGKYYVIKGGYPESECEKQNSSRWKNGYCYTLEHQNGGLDGSSSRNRRSQYSIPINKGKLKFLEEKDDAKINWEQFYTNAEECQSQHNDYFGKATMDLDAVIKLTEKYAPCTFNLPVFLVRPLKTDYRGVDAAQCSPCYCRMKKHPDDPQMAGENWLPEKLDKWFDNANYSSELAPAERSGFLGINGPTARKGVILSSDGVE</sequence>
<dbReference type="Proteomes" id="UP000076881">
    <property type="component" value="Unassembled WGS sequence"/>
</dbReference>